<keyword evidence="3" id="KW-1185">Reference proteome</keyword>
<feature type="compositionally biased region" description="Polar residues" evidence="1">
    <location>
        <begin position="22"/>
        <end position="42"/>
    </location>
</feature>
<dbReference type="EMBL" id="JABBWM010000034">
    <property type="protein sequence ID" value="KAG2106748.1"/>
    <property type="molecule type" value="Genomic_DNA"/>
</dbReference>
<dbReference type="Proteomes" id="UP000823399">
    <property type="component" value="Unassembled WGS sequence"/>
</dbReference>
<feature type="region of interest" description="Disordered" evidence="1">
    <location>
        <begin position="270"/>
        <end position="291"/>
    </location>
</feature>
<dbReference type="GeneID" id="64699906"/>
<comment type="caution">
    <text evidence="2">The sequence shown here is derived from an EMBL/GenBank/DDBJ whole genome shotgun (WGS) entry which is preliminary data.</text>
</comment>
<dbReference type="RefSeq" id="XP_041291776.1">
    <property type="nucleotide sequence ID" value="XM_041437647.1"/>
</dbReference>
<feature type="compositionally biased region" description="Basic and acidic residues" evidence="1">
    <location>
        <begin position="45"/>
        <end position="56"/>
    </location>
</feature>
<gene>
    <name evidence="2" type="ORF">F5147DRAFT_699848</name>
</gene>
<evidence type="ECO:0000313" key="2">
    <source>
        <dbReference type="EMBL" id="KAG2106748.1"/>
    </source>
</evidence>
<feature type="region of interest" description="Disordered" evidence="1">
    <location>
        <begin position="171"/>
        <end position="215"/>
    </location>
</feature>
<feature type="compositionally biased region" description="Low complexity" evidence="1">
    <location>
        <begin position="712"/>
        <end position="722"/>
    </location>
</feature>
<feature type="region of interest" description="Disordered" evidence="1">
    <location>
        <begin position="659"/>
        <end position="770"/>
    </location>
</feature>
<dbReference type="OrthoDB" id="3237291at2759"/>
<feature type="compositionally biased region" description="Low complexity" evidence="1">
    <location>
        <begin position="184"/>
        <end position="194"/>
    </location>
</feature>
<reference evidence="2" key="1">
    <citation type="journal article" date="2020" name="New Phytol.">
        <title>Comparative genomics reveals dynamic genome evolution in host specialist ectomycorrhizal fungi.</title>
        <authorList>
            <person name="Lofgren L.A."/>
            <person name="Nguyen N.H."/>
            <person name="Vilgalys R."/>
            <person name="Ruytinx J."/>
            <person name="Liao H.L."/>
            <person name="Branco S."/>
            <person name="Kuo A."/>
            <person name="LaButti K."/>
            <person name="Lipzen A."/>
            <person name="Andreopoulos W."/>
            <person name="Pangilinan J."/>
            <person name="Riley R."/>
            <person name="Hundley H."/>
            <person name="Na H."/>
            <person name="Barry K."/>
            <person name="Grigoriev I.V."/>
            <person name="Stajich J.E."/>
            <person name="Kennedy P.G."/>
        </authorList>
    </citation>
    <scope>NUCLEOTIDE SEQUENCE</scope>
    <source>
        <strain evidence="2">FC423</strain>
    </source>
</reference>
<feature type="compositionally biased region" description="Low complexity" evidence="1">
    <location>
        <begin position="584"/>
        <end position="596"/>
    </location>
</feature>
<feature type="region of interest" description="Disordered" evidence="1">
    <location>
        <begin position="22"/>
        <end position="155"/>
    </location>
</feature>
<feature type="compositionally biased region" description="Polar residues" evidence="1">
    <location>
        <begin position="532"/>
        <end position="545"/>
    </location>
</feature>
<dbReference type="AlphaFoldDB" id="A0A9P7JT52"/>
<evidence type="ECO:0000313" key="3">
    <source>
        <dbReference type="Proteomes" id="UP000823399"/>
    </source>
</evidence>
<feature type="region of interest" description="Disordered" evidence="1">
    <location>
        <begin position="507"/>
        <end position="625"/>
    </location>
</feature>
<protein>
    <submittedName>
        <fullName evidence="2">Uncharacterized protein</fullName>
    </submittedName>
</protein>
<feature type="compositionally biased region" description="Polar residues" evidence="1">
    <location>
        <begin position="568"/>
        <end position="577"/>
    </location>
</feature>
<proteinExistence type="predicted"/>
<feature type="compositionally biased region" description="Polar residues" evidence="1">
    <location>
        <begin position="204"/>
        <end position="215"/>
    </location>
</feature>
<organism evidence="2 3">
    <name type="scientific">Suillus discolor</name>
    <dbReference type="NCBI Taxonomy" id="1912936"/>
    <lineage>
        <taxon>Eukaryota</taxon>
        <taxon>Fungi</taxon>
        <taxon>Dikarya</taxon>
        <taxon>Basidiomycota</taxon>
        <taxon>Agaricomycotina</taxon>
        <taxon>Agaricomycetes</taxon>
        <taxon>Agaricomycetidae</taxon>
        <taxon>Boletales</taxon>
        <taxon>Suillineae</taxon>
        <taxon>Suillaceae</taxon>
        <taxon>Suillus</taxon>
    </lineage>
</organism>
<accession>A0A9P7JT52</accession>
<name>A0A9P7JT52_9AGAM</name>
<feature type="compositionally biased region" description="Pro residues" evidence="1">
    <location>
        <begin position="137"/>
        <end position="148"/>
    </location>
</feature>
<sequence length="770" mass="81474">MATSRAYPPPVNLKERIAALQQRNVSPSQQQFASKNLPSSGTGCLRDKIAKFEEKGGVPVPRGSFGMGAPQLAENAPAKKRGELYGNRVGTPGGSPSSRADSPLPQADDSPLPRKRCVSTGGTLLKGTPPRFKTGVPIPPLPPTPSPASPFARRNSLAVDFGPTQRVVSFGEASQHADEDLEIPSPSLPTSPSTEVRDPVGTIVPSQTLEPVTSSDDALLQDMDTLSQAEQEPAILELGLQADSNPEPVVALDVVTSSQSSPEVVTVVEVTSATEPDPPSDEKPQSPYHRPLSLDASVIDTQPSEAVLPDSSSTISHSLVAPNAVTEDDSVLAHPLTSTITLGSDDVNDKEHDDVAISLLVSPPTEESGTISIIVPHPKIQVQPSLPSPDLEIETTKPEVKRSFTAVVHHKVTKVPATTAPTSSLSTPITPQVARVRRTGITIAAEPLSSPAYGELAVLLEEAALLEMKLTEGDDSELLEAALPKTPTLDTFATDIRSVSSSTLTETLTEHVKAPSTEHVTTPSAEHVKASSMETASLSERSVSIPSIREPNMDGDIPEEDEGDGRSLASTSASQRSPSHRRYLSSIRRLTSRRSSNYMPGAYPRDSISTSSEDSAPVATPSDYGDGSGFGITWPSVSPKKGGVGKFADKLFNRNRTKSNVSAVDTDQGSIYNSPKKSFILSQPPSSSPTKSPPGRHANELPGSRPSHWMVSRDSSSSPAPSILEKELFDEFPSVPQTLPPGPLHLSPDLSGVAVHQSSTLPVKARKQSQ</sequence>
<feature type="compositionally biased region" description="Polar residues" evidence="1">
    <location>
        <begin position="659"/>
        <end position="676"/>
    </location>
</feature>
<evidence type="ECO:0000256" key="1">
    <source>
        <dbReference type="SAM" id="MobiDB-lite"/>
    </source>
</evidence>